<keyword evidence="3" id="KW-1185">Reference proteome</keyword>
<dbReference type="RefSeq" id="WP_220206563.1">
    <property type="nucleotide sequence ID" value="NZ_BNJK01000001.1"/>
</dbReference>
<feature type="transmembrane region" description="Helical" evidence="1">
    <location>
        <begin position="12"/>
        <end position="32"/>
    </location>
</feature>
<sequence>MTSRTSSLPHIICLSLVVLACIFFVIGLVRIFSDAYLNVEAIAYLFDGVLFLVSGVLIFFSIRAFRKKYNDS</sequence>
<feature type="transmembrane region" description="Helical" evidence="1">
    <location>
        <begin position="44"/>
        <end position="65"/>
    </location>
</feature>
<keyword evidence="1" id="KW-0472">Membrane</keyword>
<dbReference type="EMBL" id="BNJK01000001">
    <property type="protein sequence ID" value="GHO95906.1"/>
    <property type="molecule type" value="Genomic_DNA"/>
</dbReference>
<evidence type="ECO:0000313" key="3">
    <source>
        <dbReference type="Proteomes" id="UP000597444"/>
    </source>
</evidence>
<gene>
    <name evidence="2" type="ORF">KSF_059540</name>
</gene>
<dbReference type="AlphaFoldDB" id="A0A8J3IK01"/>
<evidence type="ECO:0000313" key="2">
    <source>
        <dbReference type="EMBL" id="GHO95906.1"/>
    </source>
</evidence>
<reference evidence="2" key="1">
    <citation type="submission" date="2020-10" db="EMBL/GenBank/DDBJ databases">
        <title>Taxonomic study of unclassified bacteria belonging to the class Ktedonobacteria.</title>
        <authorList>
            <person name="Yabe S."/>
            <person name="Wang C.M."/>
            <person name="Zheng Y."/>
            <person name="Sakai Y."/>
            <person name="Cavaletti L."/>
            <person name="Monciardini P."/>
            <person name="Donadio S."/>
        </authorList>
    </citation>
    <scope>NUCLEOTIDE SEQUENCE</scope>
    <source>
        <strain evidence="2">ID150040</strain>
    </source>
</reference>
<proteinExistence type="predicted"/>
<keyword evidence="1" id="KW-0812">Transmembrane</keyword>
<dbReference type="PROSITE" id="PS51257">
    <property type="entry name" value="PROKAR_LIPOPROTEIN"/>
    <property type="match status" value="1"/>
</dbReference>
<comment type="caution">
    <text evidence="2">The sequence shown here is derived from an EMBL/GenBank/DDBJ whole genome shotgun (WGS) entry which is preliminary data.</text>
</comment>
<dbReference type="Proteomes" id="UP000597444">
    <property type="component" value="Unassembled WGS sequence"/>
</dbReference>
<name>A0A8J3IK01_9CHLR</name>
<protein>
    <submittedName>
        <fullName evidence="2">Uncharacterized protein</fullName>
    </submittedName>
</protein>
<evidence type="ECO:0000256" key="1">
    <source>
        <dbReference type="SAM" id="Phobius"/>
    </source>
</evidence>
<keyword evidence="1" id="KW-1133">Transmembrane helix</keyword>
<organism evidence="2 3">
    <name type="scientific">Reticulibacter mediterranei</name>
    <dbReference type="NCBI Taxonomy" id="2778369"/>
    <lineage>
        <taxon>Bacteria</taxon>
        <taxon>Bacillati</taxon>
        <taxon>Chloroflexota</taxon>
        <taxon>Ktedonobacteria</taxon>
        <taxon>Ktedonobacterales</taxon>
        <taxon>Reticulibacteraceae</taxon>
        <taxon>Reticulibacter</taxon>
    </lineage>
</organism>
<accession>A0A8J3IK01</accession>